<feature type="binding site" description="covalent" evidence="8">
    <location>
        <position position="131"/>
    </location>
    <ligand>
        <name>heme c</name>
        <dbReference type="ChEBI" id="CHEBI:61717"/>
        <label>2</label>
    </ligand>
</feature>
<feature type="chain" id="PRO_5043739287" evidence="10">
    <location>
        <begin position="28"/>
        <end position="196"/>
    </location>
</feature>
<evidence type="ECO:0000256" key="8">
    <source>
        <dbReference type="PIRSR" id="PIRSR000005-1"/>
    </source>
</evidence>
<evidence type="ECO:0000256" key="1">
    <source>
        <dbReference type="ARBA" id="ARBA00004418"/>
    </source>
</evidence>
<dbReference type="InterPro" id="IPR036909">
    <property type="entry name" value="Cyt_c-like_dom_sf"/>
</dbReference>
<keyword evidence="6" id="KW-0249">Electron transport</keyword>
<sequence>MSHLPLRAAALPLLALLAQSTPSPASAGAEDIEEKAQVCASCHGEAGTPVDKSYPLIWGQHQGYLYLQLRDFKLGQRKNEIMNGIAQDMSREDMMGLAEYFSKKTWVNLNQPRASPEEAKRAETAITAGQCSSCHGAEGLGDSTNPRIAGQRREYILKTLQDFRARTRTNNPWMSDITNTLAPEDLEALASYMAGR</sequence>
<feature type="binding site" description="axial binding residue" evidence="9">
    <location>
        <position position="43"/>
    </location>
    <ligand>
        <name>heme c</name>
        <dbReference type="ChEBI" id="CHEBI:61717"/>
        <label>1</label>
    </ligand>
    <ligandPart>
        <name>Fe</name>
        <dbReference type="ChEBI" id="CHEBI:18248"/>
    </ligandPart>
</feature>
<dbReference type="InterPro" id="IPR050597">
    <property type="entry name" value="Cytochrome_c_Oxidase_Subunit"/>
</dbReference>
<organism evidence="12">
    <name type="scientific">Alsobacter sp. KACC 23698</name>
    <dbReference type="NCBI Taxonomy" id="3149229"/>
    <lineage>
        <taxon>Bacteria</taxon>
        <taxon>Pseudomonadati</taxon>
        <taxon>Pseudomonadota</taxon>
        <taxon>Alphaproteobacteria</taxon>
        <taxon>Hyphomicrobiales</taxon>
        <taxon>Alsobacteraceae</taxon>
        <taxon>Alsobacter</taxon>
    </lineage>
</organism>
<feature type="binding site" description="covalent" evidence="8">
    <location>
        <position position="42"/>
    </location>
    <ligand>
        <name>heme c</name>
        <dbReference type="ChEBI" id="CHEBI:61717"/>
        <label>1</label>
    </ligand>
</feature>
<keyword evidence="5" id="KW-0574">Periplasm</keyword>
<evidence type="ECO:0000256" key="7">
    <source>
        <dbReference type="ARBA" id="ARBA00023004"/>
    </source>
</evidence>
<feature type="signal peptide" evidence="10">
    <location>
        <begin position="1"/>
        <end position="27"/>
    </location>
</feature>
<name>A0AAU7JJV8_9HYPH</name>
<keyword evidence="7 9" id="KW-0408">Iron</keyword>
<feature type="domain" description="Cytochrome c" evidence="11">
    <location>
        <begin position="23"/>
        <end position="105"/>
    </location>
</feature>
<reference evidence="12" key="1">
    <citation type="submission" date="2024-05" db="EMBL/GenBank/DDBJ databases">
        <authorList>
            <person name="Kim S."/>
            <person name="Heo J."/>
            <person name="Choi H."/>
            <person name="Choi Y."/>
            <person name="Kwon S.-W."/>
            <person name="Kim Y."/>
        </authorList>
    </citation>
    <scope>NUCLEOTIDE SEQUENCE</scope>
    <source>
        <strain evidence="12">KACC 23698</strain>
    </source>
</reference>
<evidence type="ECO:0000256" key="10">
    <source>
        <dbReference type="SAM" id="SignalP"/>
    </source>
</evidence>
<evidence type="ECO:0000313" key="12">
    <source>
        <dbReference type="EMBL" id="XBO40590.1"/>
    </source>
</evidence>
<evidence type="ECO:0000256" key="6">
    <source>
        <dbReference type="ARBA" id="ARBA00022982"/>
    </source>
</evidence>
<comment type="PTM">
    <text evidence="8">Binds 2 heme c groups covalently per subunit.</text>
</comment>
<dbReference type="InterPro" id="IPR024167">
    <property type="entry name" value="Cytochrome_c4-like"/>
</dbReference>
<feature type="binding site" description="axial binding residue" evidence="9">
    <location>
        <position position="174"/>
    </location>
    <ligand>
        <name>heme c</name>
        <dbReference type="ChEBI" id="CHEBI:61717"/>
        <label>2</label>
    </ligand>
    <ligandPart>
        <name>Fe</name>
        <dbReference type="ChEBI" id="CHEBI:18248"/>
    </ligandPart>
</feature>
<dbReference type="PANTHER" id="PTHR33751">
    <property type="entry name" value="CBB3-TYPE CYTOCHROME C OXIDASE SUBUNIT FIXP"/>
    <property type="match status" value="1"/>
</dbReference>
<feature type="binding site" description="axial binding residue" evidence="9">
    <location>
        <position position="82"/>
    </location>
    <ligand>
        <name>heme c</name>
        <dbReference type="ChEBI" id="CHEBI:61717"/>
        <label>1</label>
    </ligand>
    <ligandPart>
        <name>Fe</name>
        <dbReference type="ChEBI" id="CHEBI:18248"/>
    </ligandPart>
</feature>
<feature type="binding site" description="axial binding residue" evidence="9">
    <location>
        <position position="135"/>
    </location>
    <ligand>
        <name>heme c</name>
        <dbReference type="ChEBI" id="CHEBI:61717"/>
        <label>2</label>
    </ligand>
    <ligandPart>
        <name>Fe</name>
        <dbReference type="ChEBI" id="CHEBI:18248"/>
    </ligandPart>
</feature>
<protein>
    <submittedName>
        <fullName evidence="12">C-type cytochrome</fullName>
    </submittedName>
</protein>
<dbReference type="GO" id="GO:0005506">
    <property type="term" value="F:iron ion binding"/>
    <property type="evidence" value="ECO:0007669"/>
    <property type="project" value="InterPro"/>
</dbReference>
<dbReference type="AlphaFoldDB" id="A0AAU7JJV8"/>
<feature type="binding site" description="covalent" evidence="8">
    <location>
        <position position="134"/>
    </location>
    <ligand>
        <name>heme c</name>
        <dbReference type="ChEBI" id="CHEBI:61717"/>
        <label>2</label>
    </ligand>
</feature>
<accession>A0AAU7JJV8</accession>
<dbReference type="EMBL" id="CP157484">
    <property type="protein sequence ID" value="XBO40590.1"/>
    <property type="molecule type" value="Genomic_DNA"/>
</dbReference>
<evidence type="ECO:0000256" key="9">
    <source>
        <dbReference type="PIRSR" id="PIRSR000005-2"/>
    </source>
</evidence>
<dbReference type="PANTHER" id="PTHR33751:SF9">
    <property type="entry name" value="CYTOCHROME C4"/>
    <property type="match status" value="1"/>
</dbReference>
<evidence type="ECO:0000256" key="5">
    <source>
        <dbReference type="ARBA" id="ARBA00022764"/>
    </source>
</evidence>
<dbReference type="Pfam" id="PF00034">
    <property type="entry name" value="Cytochrom_C"/>
    <property type="match status" value="1"/>
</dbReference>
<keyword evidence="10" id="KW-0732">Signal</keyword>
<keyword evidence="4 9" id="KW-0479">Metal-binding</keyword>
<evidence type="ECO:0000256" key="3">
    <source>
        <dbReference type="ARBA" id="ARBA00022617"/>
    </source>
</evidence>
<keyword evidence="3 8" id="KW-0349">Heme</keyword>
<dbReference type="PROSITE" id="PS51007">
    <property type="entry name" value="CYTC"/>
    <property type="match status" value="2"/>
</dbReference>
<feature type="binding site" description="covalent" evidence="8">
    <location>
        <position position="39"/>
    </location>
    <ligand>
        <name>heme c</name>
        <dbReference type="ChEBI" id="CHEBI:61717"/>
        <label>1</label>
    </ligand>
</feature>
<dbReference type="SUPFAM" id="SSF46626">
    <property type="entry name" value="Cytochrome c"/>
    <property type="match status" value="2"/>
</dbReference>
<dbReference type="GO" id="GO:0042597">
    <property type="term" value="C:periplasmic space"/>
    <property type="evidence" value="ECO:0007669"/>
    <property type="project" value="UniProtKB-SubCell"/>
</dbReference>
<dbReference type="PIRSF" id="PIRSF000005">
    <property type="entry name" value="Cytochrome_c4"/>
    <property type="match status" value="1"/>
</dbReference>
<dbReference type="GO" id="GO:0020037">
    <property type="term" value="F:heme binding"/>
    <property type="evidence" value="ECO:0007669"/>
    <property type="project" value="InterPro"/>
</dbReference>
<dbReference type="RefSeq" id="WP_406857449.1">
    <property type="nucleotide sequence ID" value="NZ_CP157484.1"/>
</dbReference>
<keyword evidence="2" id="KW-0813">Transport</keyword>
<evidence type="ECO:0000256" key="2">
    <source>
        <dbReference type="ARBA" id="ARBA00022448"/>
    </source>
</evidence>
<gene>
    <name evidence="12" type="ORF">ABEG18_07455</name>
</gene>
<evidence type="ECO:0000256" key="4">
    <source>
        <dbReference type="ARBA" id="ARBA00022723"/>
    </source>
</evidence>
<dbReference type="InterPro" id="IPR009056">
    <property type="entry name" value="Cyt_c-like_dom"/>
</dbReference>
<dbReference type="GO" id="GO:0009055">
    <property type="term" value="F:electron transfer activity"/>
    <property type="evidence" value="ECO:0007669"/>
    <property type="project" value="InterPro"/>
</dbReference>
<dbReference type="Gene3D" id="1.10.760.10">
    <property type="entry name" value="Cytochrome c-like domain"/>
    <property type="match status" value="2"/>
</dbReference>
<comment type="subcellular location">
    <subcellularLocation>
        <location evidence="1">Periplasm</location>
    </subcellularLocation>
</comment>
<evidence type="ECO:0000259" key="11">
    <source>
        <dbReference type="PROSITE" id="PS51007"/>
    </source>
</evidence>
<proteinExistence type="predicted"/>
<feature type="domain" description="Cytochrome c" evidence="11">
    <location>
        <begin position="117"/>
        <end position="196"/>
    </location>
</feature>